<feature type="region of interest" description="Disordered" evidence="1">
    <location>
        <begin position="115"/>
        <end position="135"/>
    </location>
</feature>
<proteinExistence type="predicted"/>
<feature type="compositionally biased region" description="Polar residues" evidence="1">
    <location>
        <begin position="1"/>
        <end position="18"/>
    </location>
</feature>
<keyword evidence="3" id="KW-1185">Reference proteome</keyword>
<name>A0A1I1IPI2_9BACT</name>
<dbReference type="EMBL" id="FOLQ01000001">
    <property type="protein sequence ID" value="SFC38187.1"/>
    <property type="molecule type" value="Genomic_DNA"/>
</dbReference>
<feature type="compositionally biased region" description="Low complexity" evidence="1">
    <location>
        <begin position="117"/>
        <end position="127"/>
    </location>
</feature>
<gene>
    <name evidence="2" type="ORF">SAMN05216167_101991</name>
</gene>
<dbReference type="AlphaFoldDB" id="A0A1I1IPI2"/>
<dbReference type="Proteomes" id="UP000198598">
    <property type="component" value="Unassembled WGS sequence"/>
</dbReference>
<evidence type="ECO:0000256" key="1">
    <source>
        <dbReference type="SAM" id="MobiDB-lite"/>
    </source>
</evidence>
<evidence type="ECO:0000313" key="3">
    <source>
        <dbReference type="Proteomes" id="UP000198598"/>
    </source>
</evidence>
<protein>
    <submittedName>
        <fullName evidence="2">Uncharacterized protein</fullName>
    </submittedName>
</protein>
<dbReference type="OrthoDB" id="9936035at2"/>
<sequence>METQSPSDDAKSKLSTAEESPGRQALVAEEDTDVYILLQGPAHIIIEGDTVQVAFLDESGKRKPPINLLPIIEENTKVIKPLFLDLIIECDKAKYENGELTGFFPTTYNEITKTPVNMPNMTSTGPPTGSGSGTN</sequence>
<accession>A0A1I1IPI2</accession>
<feature type="region of interest" description="Disordered" evidence="1">
    <location>
        <begin position="1"/>
        <end position="26"/>
    </location>
</feature>
<reference evidence="2 3" key="1">
    <citation type="submission" date="2016-10" db="EMBL/GenBank/DDBJ databases">
        <authorList>
            <person name="de Groot N.N."/>
        </authorList>
    </citation>
    <scope>NUCLEOTIDE SEQUENCE [LARGE SCALE GENOMIC DNA]</scope>
    <source>
        <strain evidence="2 3">DSM 26130</strain>
    </source>
</reference>
<evidence type="ECO:0000313" key="2">
    <source>
        <dbReference type="EMBL" id="SFC38187.1"/>
    </source>
</evidence>
<dbReference type="RefSeq" id="WP_143100631.1">
    <property type="nucleotide sequence ID" value="NZ_FOLQ01000001.1"/>
</dbReference>
<organism evidence="2 3">
    <name type="scientific">Spirosoma endophyticum</name>
    <dbReference type="NCBI Taxonomy" id="662367"/>
    <lineage>
        <taxon>Bacteria</taxon>
        <taxon>Pseudomonadati</taxon>
        <taxon>Bacteroidota</taxon>
        <taxon>Cytophagia</taxon>
        <taxon>Cytophagales</taxon>
        <taxon>Cytophagaceae</taxon>
        <taxon>Spirosoma</taxon>
    </lineage>
</organism>